<feature type="compositionally biased region" description="Polar residues" evidence="1">
    <location>
        <begin position="18"/>
        <end position="33"/>
    </location>
</feature>
<evidence type="ECO:0000256" key="1">
    <source>
        <dbReference type="SAM" id="MobiDB-lite"/>
    </source>
</evidence>
<dbReference type="AlphaFoldDB" id="A0AAD1SVP1"/>
<dbReference type="Proteomes" id="UP001295444">
    <property type="component" value="Chromosome 07"/>
</dbReference>
<dbReference type="EMBL" id="OW240918">
    <property type="protein sequence ID" value="CAH2307632.1"/>
    <property type="molecule type" value="Genomic_DNA"/>
</dbReference>
<reference evidence="2" key="1">
    <citation type="submission" date="2022-03" db="EMBL/GenBank/DDBJ databases">
        <authorList>
            <person name="Alioto T."/>
            <person name="Alioto T."/>
            <person name="Gomez Garrido J."/>
        </authorList>
    </citation>
    <scope>NUCLEOTIDE SEQUENCE</scope>
</reference>
<feature type="region of interest" description="Disordered" evidence="1">
    <location>
        <begin position="1"/>
        <end position="33"/>
    </location>
</feature>
<evidence type="ECO:0000313" key="3">
    <source>
        <dbReference type="Proteomes" id="UP001295444"/>
    </source>
</evidence>
<proteinExistence type="predicted"/>
<name>A0AAD1SVP1_PELCU</name>
<evidence type="ECO:0000313" key="2">
    <source>
        <dbReference type="EMBL" id="CAH2307632.1"/>
    </source>
</evidence>
<sequence length="83" mass="8962">MAATEGSEALATPLTHMFSDTPQQPLSQGNLHSASEPRMEWPWLLSNPELISGYTDALGGGYGSVHMCLTGGYNGSLTRYVFR</sequence>
<keyword evidence="3" id="KW-1185">Reference proteome</keyword>
<protein>
    <submittedName>
        <fullName evidence="2">Uncharacterized protein</fullName>
    </submittedName>
</protein>
<organism evidence="2 3">
    <name type="scientific">Pelobates cultripes</name>
    <name type="common">Western spadefoot toad</name>
    <dbReference type="NCBI Taxonomy" id="61616"/>
    <lineage>
        <taxon>Eukaryota</taxon>
        <taxon>Metazoa</taxon>
        <taxon>Chordata</taxon>
        <taxon>Craniata</taxon>
        <taxon>Vertebrata</taxon>
        <taxon>Euteleostomi</taxon>
        <taxon>Amphibia</taxon>
        <taxon>Batrachia</taxon>
        <taxon>Anura</taxon>
        <taxon>Pelobatoidea</taxon>
        <taxon>Pelobatidae</taxon>
        <taxon>Pelobates</taxon>
    </lineage>
</organism>
<accession>A0AAD1SVP1</accession>
<gene>
    <name evidence="2" type="ORF">PECUL_23A033089</name>
</gene>